<feature type="chain" id="PRO_5016192407" description="Flagella basal body P-ring formation protein FlgA" evidence="4">
    <location>
        <begin position="23"/>
        <end position="145"/>
    </location>
</feature>
<evidence type="ECO:0000256" key="1">
    <source>
        <dbReference type="ARBA" id="ARBA00004418"/>
    </source>
</evidence>
<dbReference type="InterPro" id="IPR039246">
    <property type="entry name" value="Flagellar_FlgA"/>
</dbReference>
<keyword evidence="6" id="KW-0966">Cell projection</keyword>
<comment type="caution">
    <text evidence="6">The sequence shown here is derived from an EMBL/GenBank/DDBJ whole genome shotgun (WGS) entry which is preliminary data.</text>
</comment>
<gene>
    <name evidence="6" type="ORF">C7455_10686</name>
</gene>
<dbReference type="PANTHER" id="PTHR36307">
    <property type="entry name" value="FLAGELLA BASAL BODY P-RING FORMATION PROTEIN FLGA"/>
    <property type="match status" value="1"/>
</dbReference>
<reference evidence="6 7" key="1">
    <citation type="submission" date="2018-05" db="EMBL/GenBank/DDBJ databases">
        <title>Genomic Encyclopedia of Type Strains, Phase IV (KMG-IV): sequencing the most valuable type-strain genomes for metagenomic binning, comparative biology and taxonomic classification.</title>
        <authorList>
            <person name="Goeker M."/>
        </authorList>
    </citation>
    <scope>NUCLEOTIDE SEQUENCE [LARGE SCALE GENOMIC DNA]</scope>
    <source>
        <strain evidence="6 7">DSM 16097</strain>
    </source>
</reference>
<accession>A0A316GFS2</accession>
<dbReference type="Proteomes" id="UP000245708">
    <property type="component" value="Unassembled WGS sequence"/>
</dbReference>
<dbReference type="AlphaFoldDB" id="A0A316GFS2"/>
<dbReference type="SMART" id="SM00858">
    <property type="entry name" value="SAF"/>
    <property type="match status" value="1"/>
</dbReference>
<dbReference type="GO" id="GO:0044780">
    <property type="term" value="P:bacterial-type flagellum assembly"/>
    <property type="evidence" value="ECO:0007669"/>
    <property type="project" value="InterPro"/>
</dbReference>
<comment type="function">
    <text evidence="4">Involved in the assembly process of the P-ring formation. It may associate with FlgF on the rod constituting a structure essential for the P-ring assembly or may act as a modulator protein for the P-ring assembly.</text>
</comment>
<dbReference type="CDD" id="cd11614">
    <property type="entry name" value="SAF_CpaB_FlgA_like"/>
    <property type="match status" value="1"/>
</dbReference>
<keyword evidence="7" id="KW-1185">Reference proteome</keyword>
<dbReference type="RefSeq" id="WP_245904324.1">
    <property type="nucleotide sequence ID" value="NZ_QGGW01000006.1"/>
</dbReference>
<dbReference type="PANTHER" id="PTHR36307:SF1">
    <property type="entry name" value="FLAGELLA BASAL BODY P-RING FORMATION PROTEIN FLGA"/>
    <property type="match status" value="1"/>
</dbReference>
<dbReference type="GO" id="GO:0042597">
    <property type="term" value="C:periplasmic space"/>
    <property type="evidence" value="ECO:0007669"/>
    <property type="project" value="UniProtKB-SubCell"/>
</dbReference>
<dbReference type="EMBL" id="QGGW01000006">
    <property type="protein sequence ID" value="PWK59800.1"/>
    <property type="molecule type" value="Genomic_DNA"/>
</dbReference>
<comment type="subcellular location">
    <subcellularLocation>
        <location evidence="1 4">Periplasm</location>
    </subcellularLocation>
</comment>
<protein>
    <recommendedName>
        <fullName evidence="4">Flagella basal body P-ring formation protein FlgA</fullName>
    </recommendedName>
</protein>
<name>A0A316GFS2_9RHOB</name>
<sequence length="145" mass="14836">MTRILFTALALMLAALQSAARADTVIAAGTIRGQTLIMPSDVALVAGTTPGALADLADAIGMEAAVNLYAGRPIRPGDLRPPAIVERNASVTLRYHHGGLLVVTEGRALDRAAQGEPLRVLNLASRNTVTATAAAPGLVIVGPNP</sequence>
<evidence type="ECO:0000313" key="7">
    <source>
        <dbReference type="Proteomes" id="UP000245708"/>
    </source>
</evidence>
<dbReference type="Gene3D" id="2.30.30.760">
    <property type="match status" value="1"/>
</dbReference>
<keyword evidence="6" id="KW-0282">Flagellum</keyword>
<feature type="signal peptide" evidence="4">
    <location>
        <begin position="1"/>
        <end position="22"/>
    </location>
</feature>
<dbReference type="NCBIfam" id="TIGR03170">
    <property type="entry name" value="flgA_cterm"/>
    <property type="match status" value="1"/>
</dbReference>
<keyword evidence="6" id="KW-0969">Cilium</keyword>
<keyword evidence="4" id="KW-1005">Bacterial flagellum biogenesis</keyword>
<feature type="domain" description="SAF" evidence="5">
    <location>
        <begin position="22"/>
        <end position="80"/>
    </location>
</feature>
<evidence type="ECO:0000256" key="2">
    <source>
        <dbReference type="ARBA" id="ARBA00022729"/>
    </source>
</evidence>
<keyword evidence="2 4" id="KW-0732">Signal</keyword>
<keyword evidence="3 4" id="KW-0574">Periplasm</keyword>
<evidence type="ECO:0000313" key="6">
    <source>
        <dbReference type="EMBL" id="PWK59800.1"/>
    </source>
</evidence>
<evidence type="ECO:0000256" key="4">
    <source>
        <dbReference type="RuleBase" id="RU362063"/>
    </source>
</evidence>
<proteinExistence type="inferred from homology"/>
<evidence type="ECO:0000259" key="5">
    <source>
        <dbReference type="SMART" id="SM00858"/>
    </source>
</evidence>
<organism evidence="6 7">
    <name type="scientific">Roseicyclus mahoneyensis</name>
    <dbReference type="NCBI Taxonomy" id="164332"/>
    <lineage>
        <taxon>Bacteria</taxon>
        <taxon>Pseudomonadati</taxon>
        <taxon>Pseudomonadota</taxon>
        <taxon>Alphaproteobacteria</taxon>
        <taxon>Rhodobacterales</taxon>
        <taxon>Roseobacteraceae</taxon>
        <taxon>Roseicyclus</taxon>
    </lineage>
</organism>
<comment type="similarity">
    <text evidence="4">Belongs to the FlgA family.</text>
</comment>
<evidence type="ECO:0000256" key="3">
    <source>
        <dbReference type="ARBA" id="ARBA00022764"/>
    </source>
</evidence>
<dbReference type="InterPro" id="IPR013974">
    <property type="entry name" value="SAF"/>
</dbReference>
<dbReference type="Pfam" id="PF13144">
    <property type="entry name" value="ChapFlgA"/>
    <property type="match status" value="1"/>
</dbReference>
<dbReference type="InterPro" id="IPR017585">
    <property type="entry name" value="SAF_FlgA"/>
</dbReference>